<name>A0ABP4CGS5_9ACTN</name>
<dbReference type="EMBL" id="BAAAHH010000061">
    <property type="protein sequence ID" value="GAA0969085.1"/>
    <property type="molecule type" value="Genomic_DNA"/>
</dbReference>
<accession>A0ABP4CGS5</accession>
<comment type="caution">
    <text evidence="3">The sequence shown here is derived from an EMBL/GenBank/DDBJ whole genome shotgun (WGS) entry which is preliminary data.</text>
</comment>
<evidence type="ECO:0000313" key="4">
    <source>
        <dbReference type="Proteomes" id="UP001500665"/>
    </source>
</evidence>
<evidence type="ECO:0000256" key="1">
    <source>
        <dbReference type="SAM" id="Coils"/>
    </source>
</evidence>
<feature type="coiled-coil region" evidence="1">
    <location>
        <begin position="55"/>
        <end position="82"/>
    </location>
</feature>
<keyword evidence="4" id="KW-1185">Reference proteome</keyword>
<gene>
    <name evidence="3" type="ORF">GCM10009550_75430</name>
</gene>
<keyword evidence="2" id="KW-1133">Transmembrane helix</keyword>
<dbReference type="RefSeq" id="WP_344247388.1">
    <property type="nucleotide sequence ID" value="NZ_BAAAHH010000061.1"/>
</dbReference>
<protein>
    <submittedName>
        <fullName evidence="3">Uncharacterized protein</fullName>
    </submittedName>
</protein>
<sequence>MRIPKRVNAAWDWAERHGRALSAGMILLIITVGALWLPALGALVAGMVVGGVVVHRRMRKRLNRLQHDNDQLLRQSGALRHKIALLEQGVKRESSVTTQRLPFIPGSVELPESSEAD</sequence>
<evidence type="ECO:0000256" key="2">
    <source>
        <dbReference type="SAM" id="Phobius"/>
    </source>
</evidence>
<reference evidence="4" key="1">
    <citation type="journal article" date="2019" name="Int. J. Syst. Evol. Microbiol.">
        <title>The Global Catalogue of Microorganisms (GCM) 10K type strain sequencing project: providing services to taxonomists for standard genome sequencing and annotation.</title>
        <authorList>
            <consortium name="The Broad Institute Genomics Platform"/>
            <consortium name="The Broad Institute Genome Sequencing Center for Infectious Disease"/>
            <person name="Wu L."/>
            <person name="Ma J."/>
        </authorList>
    </citation>
    <scope>NUCLEOTIDE SEQUENCE [LARGE SCALE GENOMIC DNA]</scope>
    <source>
        <strain evidence="4">JCM 10696</strain>
    </source>
</reference>
<keyword evidence="2" id="KW-0472">Membrane</keyword>
<dbReference type="Proteomes" id="UP001500665">
    <property type="component" value="Unassembled WGS sequence"/>
</dbReference>
<feature type="transmembrane region" description="Helical" evidence="2">
    <location>
        <begin position="25"/>
        <end position="54"/>
    </location>
</feature>
<proteinExistence type="predicted"/>
<keyword evidence="1" id="KW-0175">Coiled coil</keyword>
<organism evidence="3 4">
    <name type="scientific">Actinocorallia libanotica</name>
    <dbReference type="NCBI Taxonomy" id="46162"/>
    <lineage>
        <taxon>Bacteria</taxon>
        <taxon>Bacillati</taxon>
        <taxon>Actinomycetota</taxon>
        <taxon>Actinomycetes</taxon>
        <taxon>Streptosporangiales</taxon>
        <taxon>Thermomonosporaceae</taxon>
        <taxon>Actinocorallia</taxon>
    </lineage>
</organism>
<keyword evidence="2" id="KW-0812">Transmembrane</keyword>
<evidence type="ECO:0000313" key="3">
    <source>
        <dbReference type="EMBL" id="GAA0969085.1"/>
    </source>
</evidence>